<comment type="caution">
    <text evidence="2">The sequence shown here is derived from an EMBL/GenBank/DDBJ whole genome shotgun (WGS) entry which is preliminary data.</text>
</comment>
<name>G2D989_9GAMM</name>
<protein>
    <recommendedName>
        <fullName evidence="4">DUF420 domain-containing protein</fullName>
    </recommendedName>
</protein>
<keyword evidence="1" id="KW-0472">Membrane</keyword>
<proteinExistence type="predicted"/>
<dbReference type="Proteomes" id="UP000004491">
    <property type="component" value="Unassembled WGS sequence"/>
</dbReference>
<organism evidence="2 3">
    <name type="scientific">endosymbiont of Riftia pachyptila</name>
    <name type="common">vent Ph05</name>
    <dbReference type="NCBI Taxonomy" id="1048808"/>
    <lineage>
        <taxon>Bacteria</taxon>
        <taxon>Pseudomonadati</taxon>
        <taxon>Pseudomonadota</taxon>
        <taxon>Gammaproteobacteria</taxon>
        <taxon>sulfur-oxidizing symbionts</taxon>
    </lineage>
</organism>
<dbReference type="AlphaFoldDB" id="G2D989"/>
<gene>
    <name evidence="2" type="ORF">Rifp1Sym_ab00280</name>
</gene>
<feature type="transmembrane region" description="Helical" evidence="1">
    <location>
        <begin position="67"/>
        <end position="84"/>
    </location>
</feature>
<keyword evidence="1" id="KW-1133">Transmembrane helix</keyword>
<evidence type="ECO:0000313" key="2">
    <source>
        <dbReference type="EMBL" id="EGV52802.1"/>
    </source>
</evidence>
<feature type="transmembrane region" description="Helical" evidence="1">
    <location>
        <begin position="33"/>
        <end position="55"/>
    </location>
</feature>
<evidence type="ECO:0008006" key="4">
    <source>
        <dbReference type="Google" id="ProtNLM"/>
    </source>
</evidence>
<sequence>MARHDTFCPDVRKQQSRPGLFRVTTNMPSYQTLFTYFSLSWALIAIALLLIAWRAVRAGKIRLHRNLMMTVTAGAWLFVALYLLRYRYPELKVEVPPEYVGWIAFHGSVALLPLIGAALLIAARLLAGPDSHFNRHHRRYGRLLIPLWLFTHLGGLVNIYLFYPTS</sequence>
<reference evidence="2" key="1">
    <citation type="journal article" date="2011" name="ISME J.">
        <title>The endosymbionts of the deep-sea tubeworms Riftia pachyptila and Tevnia jerichonana share an identical physiology as revealed by proteogenomic analyses.</title>
        <authorList>
            <person name="Gardebrecht A."/>
            <person name="Markert S."/>
            <person name="Felbeck H."/>
            <person name="Thuermer A."/>
            <person name="Albrecht D."/>
            <person name="Wollherr A."/>
            <person name="Kabisch J."/>
            <person name="Lehmann R."/>
            <person name="Daniel R."/>
            <person name="Liesegang H."/>
            <person name="Hecker M."/>
            <person name="Sievert S.M."/>
            <person name="Schweder T."/>
        </authorList>
    </citation>
    <scope>NUCLEOTIDE SEQUENCE [LARGE SCALE GENOMIC DNA]</scope>
</reference>
<feature type="transmembrane region" description="Helical" evidence="1">
    <location>
        <begin position="143"/>
        <end position="163"/>
    </location>
</feature>
<dbReference type="Pfam" id="PF04238">
    <property type="entry name" value="DUF420"/>
    <property type="match status" value="1"/>
</dbReference>
<dbReference type="InterPro" id="IPR007352">
    <property type="entry name" value="DUF420"/>
</dbReference>
<keyword evidence="3" id="KW-1185">Reference proteome</keyword>
<evidence type="ECO:0000313" key="3">
    <source>
        <dbReference type="Proteomes" id="UP000004491"/>
    </source>
</evidence>
<dbReference type="EMBL" id="AFOC01000002">
    <property type="protein sequence ID" value="EGV52802.1"/>
    <property type="molecule type" value="Genomic_DNA"/>
</dbReference>
<accession>G2D989</accession>
<feature type="transmembrane region" description="Helical" evidence="1">
    <location>
        <begin position="99"/>
        <end position="122"/>
    </location>
</feature>
<keyword evidence="1" id="KW-0812">Transmembrane</keyword>
<evidence type="ECO:0000256" key="1">
    <source>
        <dbReference type="SAM" id="Phobius"/>
    </source>
</evidence>